<reference evidence="1 2" key="1">
    <citation type="journal article" date="2022" name="Nat. Ecol. Evol.">
        <title>A masculinizing supergene underlies an exaggerated male reproductive morph in a spider.</title>
        <authorList>
            <person name="Hendrickx F."/>
            <person name="De Corte Z."/>
            <person name="Sonet G."/>
            <person name="Van Belleghem S.M."/>
            <person name="Kostlbacher S."/>
            <person name="Vangestel C."/>
        </authorList>
    </citation>
    <scope>NUCLEOTIDE SEQUENCE [LARGE SCALE GENOMIC DNA]</scope>
    <source>
        <strain evidence="1">W744_W776</strain>
    </source>
</reference>
<organism evidence="1 2">
    <name type="scientific">Oedothorax gibbosus</name>
    <dbReference type="NCBI Taxonomy" id="931172"/>
    <lineage>
        <taxon>Eukaryota</taxon>
        <taxon>Metazoa</taxon>
        <taxon>Ecdysozoa</taxon>
        <taxon>Arthropoda</taxon>
        <taxon>Chelicerata</taxon>
        <taxon>Arachnida</taxon>
        <taxon>Araneae</taxon>
        <taxon>Araneomorphae</taxon>
        <taxon>Entelegynae</taxon>
        <taxon>Araneoidea</taxon>
        <taxon>Linyphiidae</taxon>
        <taxon>Erigoninae</taxon>
        <taxon>Oedothorax</taxon>
    </lineage>
</organism>
<evidence type="ECO:0000313" key="2">
    <source>
        <dbReference type="Proteomes" id="UP000827092"/>
    </source>
</evidence>
<dbReference type="AlphaFoldDB" id="A0AAV6VSC9"/>
<proteinExistence type="predicted"/>
<dbReference type="EMBL" id="JAFNEN010000027">
    <property type="protein sequence ID" value="KAG8199420.1"/>
    <property type="molecule type" value="Genomic_DNA"/>
</dbReference>
<sequence length="136" mass="15378">MSKLQRRIKISNKTRNIVAQGVSFLNQVPPLSKPTHQGAKCIPRSAVSARWSESGHPIGPWRAMVALVTDDMCNGVSFWEDGEEVGLWEDEESSLGVGRDEVGENLDLDGRFFFKNLFCNKPFIYLENTHSLDRRI</sequence>
<dbReference type="Proteomes" id="UP000827092">
    <property type="component" value="Unassembled WGS sequence"/>
</dbReference>
<gene>
    <name evidence="1" type="ORF">JTE90_000288</name>
</gene>
<protein>
    <submittedName>
        <fullName evidence="1">Uncharacterized protein</fullName>
    </submittedName>
</protein>
<name>A0AAV6VSC9_9ARAC</name>
<comment type="caution">
    <text evidence="1">The sequence shown here is derived from an EMBL/GenBank/DDBJ whole genome shotgun (WGS) entry which is preliminary data.</text>
</comment>
<accession>A0AAV6VSC9</accession>
<keyword evidence="2" id="KW-1185">Reference proteome</keyword>
<evidence type="ECO:0000313" key="1">
    <source>
        <dbReference type="EMBL" id="KAG8199420.1"/>
    </source>
</evidence>